<dbReference type="RefSeq" id="WP_014802845.1">
    <property type="nucleotide sequence ID" value="NC_018020.1"/>
</dbReference>
<sequence length="251" mass="27996">MVELTLIRHGQADSAGDNYDQLTPTGHEQARRVGEWLAADGYRFDRLFHGGLNRQRQTLEAICAELAKSGAVMPAMEIHSSYAEFDLKVWGIIAAKMRHGHPEFAELFKQWNHARQMDAANKGDIFKQLTGHILKAWVAAGENFNEAESFPAFQKRVLAALEIHSDYIAPKNDDLEAAREFHSCKFLAVTSGGPISLLVGQVLGLDLARTLGLMRRIANTSIHHLIYEKGDWQVAGFNIVPHLSLSERTLV</sequence>
<dbReference type="EMBL" id="CP002959">
    <property type="protein sequence ID" value="AFM12334.1"/>
    <property type="molecule type" value="Genomic_DNA"/>
</dbReference>
<dbReference type="PANTHER" id="PTHR20935:SF0">
    <property type="entry name" value="SERINE_THREONINE-PROTEIN PHOSPHATASE PGAM5, MITOCHONDRIAL"/>
    <property type="match status" value="1"/>
</dbReference>
<name>I4B4X7_TURPD</name>
<dbReference type="PANTHER" id="PTHR20935">
    <property type="entry name" value="PHOSPHOGLYCERATE MUTASE-RELATED"/>
    <property type="match status" value="1"/>
</dbReference>
<dbReference type="GO" id="GO:0016787">
    <property type="term" value="F:hydrolase activity"/>
    <property type="evidence" value="ECO:0007669"/>
    <property type="project" value="UniProtKB-KW"/>
</dbReference>
<accession>I4B4X7</accession>
<keyword evidence="4" id="KW-1185">Reference proteome</keyword>
<dbReference type="STRING" id="869212.Turpa_1686"/>
<dbReference type="SMART" id="SM00855">
    <property type="entry name" value="PGAM"/>
    <property type="match status" value="1"/>
</dbReference>
<dbReference type="OrthoDB" id="280692at2"/>
<dbReference type="KEGG" id="tpx:Turpa_1686"/>
<dbReference type="InterPro" id="IPR029033">
    <property type="entry name" value="His_PPase_superfam"/>
</dbReference>
<gene>
    <name evidence="3" type="ordered locus">Turpa_1686</name>
</gene>
<keyword evidence="1" id="KW-0378">Hydrolase</keyword>
<reference evidence="3 4" key="1">
    <citation type="submission" date="2012-06" db="EMBL/GenBank/DDBJ databases">
        <title>The complete chromosome of genome of Turneriella parva DSM 21527.</title>
        <authorList>
            <consortium name="US DOE Joint Genome Institute (JGI-PGF)"/>
            <person name="Lucas S."/>
            <person name="Han J."/>
            <person name="Lapidus A."/>
            <person name="Bruce D."/>
            <person name="Goodwin L."/>
            <person name="Pitluck S."/>
            <person name="Peters L."/>
            <person name="Kyrpides N."/>
            <person name="Mavromatis K."/>
            <person name="Ivanova N."/>
            <person name="Mikhailova N."/>
            <person name="Chertkov O."/>
            <person name="Detter J.C."/>
            <person name="Tapia R."/>
            <person name="Han C."/>
            <person name="Land M."/>
            <person name="Hauser L."/>
            <person name="Markowitz V."/>
            <person name="Cheng J.-F."/>
            <person name="Hugenholtz P."/>
            <person name="Woyke T."/>
            <person name="Wu D."/>
            <person name="Gronow S."/>
            <person name="Wellnitz S."/>
            <person name="Brambilla E."/>
            <person name="Klenk H.-P."/>
            <person name="Eisen J.A."/>
        </authorList>
    </citation>
    <scope>NUCLEOTIDE SEQUENCE [LARGE SCALE GENOMIC DNA]</scope>
    <source>
        <strain evidence="4">ATCC BAA-1111 / DSM 21527 / NCTC 11395 / H</strain>
    </source>
</reference>
<evidence type="ECO:0000313" key="4">
    <source>
        <dbReference type="Proteomes" id="UP000006048"/>
    </source>
</evidence>
<dbReference type="HOGENOM" id="CLU_084200_0_0_12"/>
<protein>
    <submittedName>
        <fullName evidence="3">Phosphoglycerate mutase</fullName>
    </submittedName>
</protein>
<evidence type="ECO:0000256" key="2">
    <source>
        <dbReference type="PIRSR" id="PIRSR613078-2"/>
    </source>
</evidence>
<organism evidence="3 4">
    <name type="scientific">Turneriella parva (strain ATCC BAA-1111 / DSM 21527 / NCTC 11395 / H)</name>
    <name type="common">Leptospira parva</name>
    <dbReference type="NCBI Taxonomy" id="869212"/>
    <lineage>
        <taxon>Bacteria</taxon>
        <taxon>Pseudomonadati</taxon>
        <taxon>Spirochaetota</taxon>
        <taxon>Spirochaetia</taxon>
        <taxon>Leptospirales</taxon>
        <taxon>Leptospiraceae</taxon>
        <taxon>Turneriella</taxon>
    </lineage>
</organism>
<dbReference type="AlphaFoldDB" id="I4B4X7"/>
<dbReference type="CDD" id="cd07067">
    <property type="entry name" value="HP_PGM_like"/>
    <property type="match status" value="1"/>
</dbReference>
<evidence type="ECO:0000313" key="3">
    <source>
        <dbReference type="EMBL" id="AFM12334.1"/>
    </source>
</evidence>
<evidence type="ECO:0000256" key="1">
    <source>
        <dbReference type="ARBA" id="ARBA00022801"/>
    </source>
</evidence>
<proteinExistence type="predicted"/>
<dbReference type="Gene3D" id="3.40.50.1240">
    <property type="entry name" value="Phosphoglycerate mutase-like"/>
    <property type="match status" value="1"/>
</dbReference>
<dbReference type="InterPro" id="IPR013078">
    <property type="entry name" value="His_Pase_superF_clade-1"/>
</dbReference>
<dbReference type="Proteomes" id="UP000006048">
    <property type="component" value="Chromosome"/>
</dbReference>
<dbReference type="InterPro" id="IPR051021">
    <property type="entry name" value="Mito_Ser/Thr_phosphatase"/>
</dbReference>
<feature type="binding site" evidence="2">
    <location>
        <position position="54"/>
    </location>
    <ligand>
        <name>substrate</name>
    </ligand>
</feature>
<dbReference type="Pfam" id="PF00300">
    <property type="entry name" value="His_Phos_1"/>
    <property type="match status" value="2"/>
</dbReference>
<dbReference type="SUPFAM" id="SSF53254">
    <property type="entry name" value="Phosphoglycerate mutase-like"/>
    <property type="match status" value="1"/>
</dbReference>